<accession>A0A2S4UYE3</accession>
<feature type="region of interest" description="Disordered" evidence="1">
    <location>
        <begin position="1"/>
        <end position="20"/>
    </location>
</feature>
<dbReference type="VEuPathDB" id="FungiDB:PSHT_13852"/>
<dbReference type="SUPFAM" id="SSF53474">
    <property type="entry name" value="alpha/beta-Hydrolases"/>
    <property type="match status" value="1"/>
</dbReference>
<proteinExistence type="predicted"/>
<evidence type="ECO:0000313" key="4">
    <source>
        <dbReference type="Proteomes" id="UP000239156"/>
    </source>
</evidence>
<dbReference type="AlphaFoldDB" id="A0A2S4UYE3"/>
<dbReference type="InterPro" id="IPR018712">
    <property type="entry name" value="Tle1-like_cat"/>
</dbReference>
<evidence type="ECO:0000259" key="2">
    <source>
        <dbReference type="Pfam" id="PF09994"/>
    </source>
</evidence>
<dbReference type="Pfam" id="PF09994">
    <property type="entry name" value="T6SS_Tle1-like_cat"/>
    <property type="match status" value="1"/>
</dbReference>
<dbReference type="Proteomes" id="UP000239156">
    <property type="component" value="Unassembled WGS sequence"/>
</dbReference>
<dbReference type="InterPro" id="IPR029058">
    <property type="entry name" value="AB_hydrolase_fold"/>
</dbReference>
<feature type="domain" description="T6SS Phospholipase effector Tle1-like catalytic" evidence="2">
    <location>
        <begin position="159"/>
        <end position="431"/>
    </location>
</feature>
<name>A0A2S4UYE3_9BASI</name>
<protein>
    <recommendedName>
        <fullName evidence="2">T6SS Phospholipase effector Tle1-like catalytic domain-containing protein</fullName>
    </recommendedName>
</protein>
<gene>
    <name evidence="3" type="ORF">PSTT_12006</name>
</gene>
<sequence length="595" mass="66786">MFNGTVENLGYRRDTPSLENANHHPLRIHYEPAQYGVPVPLLSPIAKVGGMVNSPACRRQLPMFPKELFQVFTSKAETAECLSPESRSRYCFTRSSRSNSYQNRANTDLTGIRIKKLALQVDKVRNGGSLPLPTSYASGYIEAEKLSPKITQGAPRLHKRLIICCDGTWKNGLSSAPSSATNVLKLSRCIYPEDRRTFPPIPQVVFYQSGLGTTDGPALDLAQGATGAGILAKIREAYAFIAQNYIPGDEVFLFGFSRGAFTARTIASLIGDLGILSSAGMADFHQVLAAYQVRFEGTERSESAEKFLDNYRQGGTKHMCRMAEGTLKCVGVWDTVGALGLPGFFDQNFNLLGFRDTKLSHHIKYAFHAMAVHETRKDFTPTKWVRHTRQLVLRNIRKLLKQVWFPGSHSDVGGGYAHHDLSDISLIWMVANLMKYNLLAIDEDYLNTLPAPQAEWGKQAPHDPRQGVMSTTLKTVRQFPTVWDEKSMETIHPSVFRQETLAPQLAEVFADNTPRLLEKLLPFEEKMRIRWDALLKENKIQSRESVYQPNPPGRMLFTDLLKTFNGLLDIGRFSLEIVRGQSTDEEVAEKMLLEE</sequence>
<dbReference type="PANTHER" id="PTHR33840">
    <property type="match status" value="1"/>
</dbReference>
<organism evidence="3 4">
    <name type="scientific">Puccinia striiformis</name>
    <dbReference type="NCBI Taxonomy" id="27350"/>
    <lineage>
        <taxon>Eukaryota</taxon>
        <taxon>Fungi</taxon>
        <taxon>Dikarya</taxon>
        <taxon>Basidiomycota</taxon>
        <taxon>Pucciniomycotina</taxon>
        <taxon>Pucciniomycetes</taxon>
        <taxon>Pucciniales</taxon>
        <taxon>Pucciniaceae</taxon>
        <taxon>Puccinia</taxon>
    </lineage>
</organism>
<dbReference type="EMBL" id="PKSL01000145">
    <property type="protein sequence ID" value="POW02276.1"/>
    <property type="molecule type" value="Genomic_DNA"/>
</dbReference>
<keyword evidence="4" id="KW-1185">Reference proteome</keyword>
<evidence type="ECO:0000256" key="1">
    <source>
        <dbReference type="SAM" id="MobiDB-lite"/>
    </source>
</evidence>
<evidence type="ECO:0000313" key="3">
    <source>
        <dbReference type="EMBL" id="POW02276.1"/>
    </source>
</evidence>
<dbReference type="PANTHER" id="PTHR33840:SF1">
    <property type="entry name" value="TLE1 PHOSPHOLIPASE DOMAIN-CONTAINING PROTEIN"/>
    <property type="match status" value="1"/>
</dbReference>
<dbReference type="VEuPathDB" id="FungiDB:PSTT_12006"/>
<comment type="caution">
    <text evidence="3">The sequence shown here is derived from an EMBL/GenBank/DDBJ whole genome shotgun (WGS) entry which is preliminary data.</text>
</comment>
<reference evidence="3" key="1">
    <citation type="submission" date="2017-12" db="EMBL/GenBank/DDBJ databases">
        <title>Gene loss provides genomic basis for host adaptation in cereal stripe rust fungi.</title>
        <authorList>
            <person name="Xia C."/>
        </authorList>
    </citation>
    <scope>NUCLEOTIDE SEQUENCE [LARGE SCALE GENOMIC DNA]</scope>
    <source>
        <strain evidence="3">93-210</strain>
    </source>
</reference>